<accession>A0A0C9YYG4</accession>
<evidence type="ECO:0000313" key="1">
    <source>
        <dbReference type="EMBL" id="KIK15217.1"/>
    </source>
</evidence>
<dbReference type="EMBL" id="KN833900">
    <property type="protein sequence ID" value="KIK15217.1"/>
    <property type="molecule type" value="Genomic_DNA"/>
</dbReference>
<reference evidence="1 2" key="1">
    <citation type="submission" date="2014-04" db="EMBL/GenBank/DDBJ databases">
        <authorList>
            <consortium name="DOE Joint Genome Institute"/>
            <person name="Kuo A."/>
            <person name="Kohler A."/>
            <person name="Costa M.D."/>
            <person name="Nagy L.G."/>
            <person name="Floudas D."/>
            <person name="Copeland A."/>
            <person name="Barry K.W."/>
            <person name="Cichocki N."/>
            <person name="Veneault-Fourrey C."/>
            <person name="LaButti K."/>
            <person name="Lindquist E.A."/>
            <person name="Lipzen A."/>
            <person name="Lundell T."/>
            <person name="Morin E."/>
            <person name="Murat C."/>
            <person name="Sun H."/>
            <person name="Tunlid A."/>
            <person name="Henrissat B."/>
            <person name="Grigoriev I.V."/>
            <person name="Hibbett D.S."/>
            <person name="Martin F."/>
            <person name="Nordberg H.P."/>
            <person name="Cantor M.N."/>
            <person name="Hua S.X."/>
        </authorList>
    </citation>
    <scope>NUCLEOTIDE SEQUENCE [LARGE SCALE GENOMIC DNA]</scope>
    <source>
        <strain evidence="1 2">441</strain>
    </source>
</reference>
<dbReference type="AlphaFoldDB" id="A0A0C9YYG4"/>
<keyword evidence="2" id="KW-1185">Reference proteome</keyword>
<dbReference type="Proteomes" id="UP000054018">
    <property type="component" value="Unassembled WGS sequence"/>
</dbReference>
<organism evidence="1 2">
    <name type="scientific">Pisolithus microcarpus 441</name>
    <dbReference type="NCBI Taxonomy" id="765257"/>
    <lineage>
        <taxon>Eukaryota</taxon>
        <taxon>Fungi</taxon>
        <taxon>Dikarya</taxon>
        <taxon>Basidiomycota</taxon>
        <taxon>Agaricomycotina</taxon>
        <taxon>Agaricomycetes</taxon>
        <taxon>Agaricomycetidae</taxon>
        <taxon>Boletales</taxon>
        <taxon>Sclerodermatineae</taxon>
        <taxon>Pisolithaceae</taxon>
        <taxon>Pisolithus</taxon>
    </lineage>
</organism>
<gene>
    <name evidence="1" type="ORF">PISMIDRAFT_16655</name>
</gene>
<dbReference type="STRING" id="765257.A0A0C9YYG4"/>
<reference evidence="2" key="2">
    <citation type="submission" date="2015-01" db="EMBL/GenBank/DDBJ databases">
        <title>Evolutionary Origins and Diversification of the Mycorrhizal Mutualists.</title>
        <authorList>
            <consortium name="DOE Joint Genome Institute"/>
            <consortium name="Mycorrhizal Genomics Consortium"/>
            <person name="Kohler A."/>
            <person name="Kuo A."/>
            <person name="Nagy L.G."/>
            <person name="Floudas D."/>
            <person name="Copeland A."/>
            <person name="Barry K.W."/>
            <person name="Cichocki N."/>
            <person name="Veneault-Fourrey C."/>
            <person name="LaButti K."/>
            <person name="Lindquist E.A."/>
            <person name="Lipzen A."/>
            <person name="Lundell T."/>
            <person name="Morin E."/>
            <person name="Murat C."/>
            <person name="Riley R."/>
            <person name="Ohm R."/>
            <person name="Sun H."/>
            <person name="Tunlid A."/>
            <person name="Henrissat B."/>
            <person name="Grigoriev I.V."/>
            <person name="Hibbett D.S."/>
            <person name="Martin F."/>
        </authorList>
    </citation>
    <scope>NUCLEOTIDE SEQUENCE [LARGE SCALE GENOMIC DNA]</scope>
    <source>
        <strain evidence="2">441</strain>
    </source>
</reference>
<protein>
    <submittedName>
        <fullName evidence="1">Uncharacterized protein</fullName>
    </submittedName>
</protein>
<proteinExistence type="predicted"/>
<dbReference type="OrthoDB" id="6105938at2759"/>
<sequence>MHEAHDAIDHQPARWEERFPLIEPTYLCSQTEIHRPEGKVARVAVKKCSVEEVSSLHQELQEWLSQDKSPNDKICLQHAQHLQLTLLIWSVSPAEHIHTHHARV</sequence>
<dbReference type="HOGENOM" id="CLU_2251121_0_0_1"/>
<evidence type="ECO:0000313" key="2">
    <source>
        <dbReference type="Proteomes" id="UP000054018"/>
    </source>
</evidence>
<name>A0A0C9YYG4_9AGAM</name>